<dbReference type="PANTHER" id="PTHR32322:SF18">
    <property type="entry name" value="S-ADENOSYLMETHIONINE_S-ADENOSYLHOMOCYSTEINE TRANSPORTER"/>
    <property type="match status" value="1"/>
</dbReference>
<feature type="transmembrane region" description="Helical" evidence="7">
    <location>
        <begin position="244"/>
        <end position="264"/>
    </location>
</feature>
<name>A0A2V3WDS0_9BACI</name>
<dbReference type="InterPro" id="IPR050638">
    <property type="entry name" value="AA-Vitamin_Transporters"/>
</dbReference>
<dbReference type="InterPro" id="IPR000620">
    <property type="entry name" value="EamA_dom"/>
</dbReference>
<evidence type="ECO:0000256" key="4">
    <source>
        <dbReference type="ARBA" id="ARBA00022692"/>
    </source>
</evidence>
<protein>
    <submittedName>
        <fullName evidence="9">EamA-like transporter family protein</fullName>
    </submittedName>
</protein>
<evidence type="ECO:0000256" key="5">
    <source>
        <dbReference type="ARBA" id="ARBA00022989"/>
    </source>
</evidence>
<organism evidence="9 10">
    <name type="scientific">Pseudogracilibacillus auburnensis</name>
    <dbReference type="NCBI Taxonomy" id="1494959"/>
    <lineage>
        <taxon>Bacteria</taxon>
        <taxon>Bacillati</taxon>
        <taxon>Bacillota</taxon>
        <taxon>Bacilli</taxon>
        <taxon>Bacillales</taxon>
        <taxon>Bacillaceae</taxon>
        <taxon>Pseudogracilibacillus</taxon>
    </lineage>
</organism>
<feature type="transmembrane region" description="Helical" evidence="7">
    <location>
        <begin position="210"/>
        <end position="232"/>
    </location>
</feature>
<evidence type="ECO:0000256" key="1">
    <source>
        <dbReference type="ARBA" id="ARBA00004651"/>
    </source>
</evidence>
<dbReference type="GO" id="GO:0005886">
    <property type="term" value="C:plasma membrane"/>
    <property type="evidence" value="ECO:0007669"/>
    <property type="project" value="UniProtKB-SubCell"/>
</dbReference>
<feature type="domain" description="EamA" evidence="8">
    <location>
        <begin position="5"/>
        <end position="136"/>
    </location>
</feature>
<feature type="transmembrane region" description="Helical" evidence="7">
    <location>
        <begin position="270"/>
        <end position="293"/>
    </location>
</feature>
<dbReference type="InterPro" id="IPR037185">
    <property type="entry name" value="EmrE-like"/>
</dbReference>
<dbReference type="SUPFAM" id="SSF103481">
    <property type="entry name" value="Multidrug resistance efflux transporter EmrE"/>
    <property type="match status" value="2"/>
</dbReference>
<feature type="transmembrane region" description="Helical" evidence="7">
    <location>
        <begin position="120"/>
        <end position="140"/>
    </location>
</feature>
<feature type="transmembrane region" description="Helical" evidence="7">
    <location>
        <begin position="32"/>
        <end position="54"/>
    </location>
</feature>
<dbReference type="Proteomes" id="UP000247978">
    <property type="component" value="Unassembled WGS sequence"/>
</dbReference>
<evidence type="ECO:0000313" key="9">
    <source>
        <dbReference type="EMBL" id="PXW86949.1"/>
    </source>
</evidence>
<proteinExistence type="inferred from homology"/>
<keyword evidence="4 7" id="KW-0812">Transmembrane</keyword>
<sequence>MGRIYTLLFLVMAIWGFNLSALVILVNNIEPITLTSVRIFVAGISVLIISKIIGIFRLPTRQEWKTIFIITIFNVAFHHTLLAIGLTSTSGVNAGIILGAAPLVTMVLSIILLHDKVSRLRAVGFIFGFIGIMITSLAGAEGLSSISYGDLMIFLSMLMQAFSFILISKLNPTFDPRLLTGYMLVLGSGFIFIVSLIVEGNVTQLTKLFSFKLGIIFLFSAIMATAFGHMTYNYAIKNVGPTETTIFVNLNTLFALLGTAIFLGEPILRNHYFGLVFILLGIFIGSGTLEYVLRKRRLRS</sequence>
<evidence type="ECO:0000256" key="6">
    <source>
        <dbReference type="ARBA" id="ARBA00023136"/>
    </source>
</evidence>
<comment type="caution">
    <text evidence="9">The sequence shown here is derived from an EMBL/GenBank/DDBJ whole genome shotgun (WGS) entry which is preliminary data.</text>
</comment>
<evidence type="ECO:0000256" key="7">
    <source>
        <dbReference type="SAM" id="Phobius"/>
    </source>
</evidence>
<keyword evidence="6 7" id="KW-0472">Membrane</keyword>
<dbReference type="OrthoDB" id="4529062at2"/>
<evidence type="ECO:0000256" key="3">
    <source>
        <dbReference type="ARBA" id="ARBA00022475"/>
    </source>
</evidence>
<keyword evidence="5 7" id="KW-1133">Transmembrane helix</keyword>
<feature type="transmembrane region" description="Helical" evidence="7">
    <location>
        <begin position="146"/>
        <end position="167"/>
    </location>
</feature>
<feature type="transmembrane region" description="Helical" evidence="7">
    <location>
        <begin position="7"/>
        <end position="26"/>
    </location>
</feature>
<dbReference type="Pfam" id="PF00892">
    <property type="entry name" value="EamA"/>
    <property type="match status" value="2"/>
</dbReference>
<comment type="subcellular location">
    <subcellularLocation>
        <location evidence="1">Cell membrane</location>
        <topology evidence="1">Multi-pass membrane protein</topology>
    </subcellularLocation>
</comment>
<reference evidence="9 10" key="1">
    <citation type="submission" date="2018-05" db="EMBL/GenBank/DDBJ databases">
        <title>Genomic Encyclopedia of Type Strains, Phase IV (KMG-IV): sequencing the most valuable type-strain genomes for metagenomic binning, comparative biology and taxonomic classification.</title>
        <authorList>
            <person name="Goeker M."/>
        </authorList>
    </citation>
    <scope>NUCLEOTIDE SEQUENCE [LARGE SCALE GENOMIC DNA]</scope>
    <source>
        <strain evidence="9 10">DSM 28556</strain>
    </source>
</reference>
<feature type="transmembrane region" description="Helical" evidence="7">
    <location>
        <begin position="66"/>
        <end position="86"/>
    </location>
</feature>
<keyword evidence="3" id="KW-1003">Cell membrane</keyword>
<dbReference type="PANTHER" id="PTHR32322">
    <property type="entry name" value="INNER MEMBRANE TRANSPORTER"/>
    <property type="match status" value="1"/>
</dbReference>
<feature type="domain" description="EamA" evidence="8">
    <location>
        <begin position="148"/>
        <end position="284"/>
    </location>
</feature>
<feature type="transmembrane region" description="Helical" evidence="7">
    <location>
        <begin position="92"/>
        <end position="113"/>
    </location>
</feature>
<evidence type="ECO:0000313" key="10">
    <source>
        <dbReference type="Proteomes" id="UP000247978"/>
    </source>
</evidence>
<evidence type="ECO:0000256" key="2">
    <source>
        <dbReference type="ARBA" id="ARBA00007362"/>
    </source>
</evidence>
<keyword evidence="10" id="KW-1185">Reference proteome</keyword>
<comment type="similarity">
    <text evidence="2">Belongs to the EamA transporter family.</text>
</comment>
<dbReference type="AlphaFoldDB" id="A0A2V3WDS0"/>
<evidence type="ECO:0000259" key="8">
    <source>
        <dbReference type="Pfam" id="PF00892"/>
    </source>
</evidence>
<feature type="transmembrane region" description="Helical" evidence="7">
    <location>
        <begin position="179"/>
        <end position="198"/>
    </location>
</feature>
<accession>A0A2V3WDS0</accession>
<gene>
    <name evidence="9" type="ORF">DFR56_10615</name>
</gene>
<dbReference type="EMBL" id="QJJQ01000006">
    <property type="protein sequence ID" value="PXW86949.1"/>
    <property type="molecule type" value="Genomic_DNA"/>
</dbReference>